<accession>A0AAW2FN88</accession>
<reference evidence="2 3" key="1">
    <citation type="submission" date="2023-03" db="EMBL/GenBank/DDBJ databases">
        <title>High recombination rates correlate with genetic variation in Cardiocondyla obscurior ants.</title>
        <authorList>
            <person name="Errbii M."/>
        </authorList>
    </citation>
    <scope>NUCLEOTIDE SEQUENCE [LARGE SCALE GENOMIC DNA]</scope>
    <source>
        <strain evidence="2">Alpha-2009</strain>
        <tissue evidence="2">Whole body</tissue>
    </source>
</reference>
<sequence>MFALFDRCGGKEERGSSPETKGPHPPRAARVRILLYSENGTRWVIPHLRLYDMIALGNNGRKESAAARRSFFSSFFFFTRNKSESRFQRAFIRANGGRGRRRNWADRILRTRAINYTSLKRRRKNVQTRTSCSSARDSVIITRVNQKNL</sequence>
<feature type="region of interest" description="Disordered" evidence="1">
    <location>
        <begin position="1"/>
        <end position="26"/>
    </location>
</feature>
<name>A0AAW2FN88_9HYME</name>
<dbReference type="EMBL" id="JADYXP020000010">
    <property type="protein sequence ID" value="KAL0115425.1"/>
    <property type="molecule type" value="Genomic_DNA"/>
</dbReference>
<evidence type="ECO:0000256" key="1">
    <source>
        <dbReference type="SAM" id="MobiDB-lite"/>
    </source>
</evidence>
<evidence type="ECO:0000313" key="3">
    <source>
        <dbReference type="Proteomes" id="UP001430953"/>
    </source>
</evidence>
<proteinExistence type="predicted"/>
<evidence type="ECO:0000313" key="2">
    <source>
        <dbReference type="EMBL" id="KAL0115425.1"/>
    </source>
</evidence>
<keyword evidence="3" id="KW-1185">Reference proteome</keyword>
<comment type="caution">
    <text evidence="2">The sequence shown here is derived from an EMBL/GenBank/DDBJ whole genome shotgun (WGS) entry which is preliminary data.</text>
</comment>
<organism evidence="2 3">
    <name type="scientific">Cardiocondyla obscurior</name>
    <dbReference type="NCBI Taxonomy" id="286306"/>
    <lineage>
        <taxon>Eukaryota</taxon>
        <taxon>Metazoa</taxon>
        <taxon>Ecdysozoa</taxon>
        <taxon>Arthropoda</taxon>
        <taxon>Hexapoda</taxon>
        <taxon>Insecta</taxon>
        <taxon>Pterygota</taxon>
        <taxon>Neoptera</taxon>
        <taxon>Endopterygota</taxon>
        <taxon>Hymenoptera</taxon>
        <taxon>Apocrita</taxon>
        <taxon>Aculeata</taxon>
        <taxon>Formicoidea</taxon>
        <taxon>Formicidae</taxon>
        <taxon>Myrmicinae</taxon>
        <taxon>Cardiocondyla</taxon>
    </lineage>
</organism>
<gene>
    <name evidence="2" type="ORF">PUN28_010741</name>
</gene>
<dbReference type="Proteomes" id="UP001430953">
    <property type="component" value="Unassembled WGS sequence"/>
</dbReference>
<dbReference type="AlphaFoldDB" id="A0AAW2FN88"/>
<protein>
    <submittedName>
        <fullName evidence="2">Uncharacterized protein</fullName>
    </submittedName>
</protein>